<evidence type="ECO:0000259" key="1">
    <source>
        <dbReference type="Pfam" id="PF14229"/>
    </source>
</evidence>
<dbReference type="eggNOG" id="COG3743">
    <property type="taxonomic scope" value="Bacteria"/>
</dbReference>
<dbReference type="AlphaFoldDB" id="D7E0B8"/>
<gene>
    <name evidence="2" type="ordered locus">Aazo_0509</name>
</gene>
<keyword evidence="3" id="KW-1185">Reference proteome</keyword>
<reference evidence="2 3" key="1">
    <citation type="journal article" date="2010" name="PLoS ONE">
        <title>Genome erosion in a nitrogen-fixing vertically transmitted endosymbiotic multicellular cyanobacterium.</title>
        <authorList>
            <person name="Ran L."/>
            <person name="Larsson J."/>
            <person name="Vigil-Stenman T."/>
            <person name="Nylander J.A."/>
            <person name="Ininbergs K."/>
            <person name="Zheng W.W."/>
            <person name="Lapidus A."/>
            <person name="Lowry S."/>
            <person name="Haselkorn R."/>
            <person name="Bergman B."/>
        </authorList>
    </citation>
    <scope>NUCLEOTIDE SEQUENCE [LARGE SCALE GENOMIC DNA]</scope>
    <source>
        <strain evidence="2 3">0708</strain>
    </source>
</reference>
<dbReference type="HOGENOM" id="CLU_117602_0_0_3"/>
<dbReference type="RefSeq" id="WP_013190046.1">
    <property type="nucleotide sequence ID" value="NC_014248.1"/>
</dbReference>
<organism evidence="2 3">
    <name type="scientific">Nostoc azollae (strain 0708)</name>
    <name type="common">Anabaena azollae (strain 0708)</name>
    <dbReference type="NCBI Taxonomy" id="551115"/>
    <lineage>
        <taxon>Bacteria</taxon>
        <taxon>Bacillati</taxon>
        <taxon>Cyanobacteriota</taxon>
        <taxon>Cyanophyceae</taxon>
        <taxon>Nostocales</taxon>
        <taxon>Nostocaceae</taxon>
        <taxon>Trichormus</taxon>
    </lineage>
</organism>
<proteinExistence type="predicted"/>
<dbReference type="InterPro" id="IPR025567">
    <property type="entry name" value="DUF4332"/>
</dbReference>
<name>D7E0B8_NOSA0</name>
<dbReference type="OrthoDB" id="530698at2"/>
<accession>D7E0B8</accession>
<evidence type="ECO:0000313" key="3">
    <source>
        <dbReference type="Proteomes" id="UP000001511"/>
    </source>
</evidence>
<evidence type="ECO:0000313" key="2">
    <source>
        <dbReference type="EMBL" id="ADI63027.1"/>
    </source>
</evidence>
<protein>
    <recommendedName>
        <fullName evidence="1">DUF4332 domain-containing protein</fullName>
    </recommendedName>
</protein>
<sequence>MSLRLNTDWPIENLPGLNATEQNQLLDFGISTTGALFKHGKTPETRLALASKLQLHLQYVNKWIALADLARIPSVGTQYCGLLLHTGMISVAQLAQTPTHILHQQTLRLQVATLQRRDLCPAIELVKQWSQQAGTFVTANK</sequence>
<dbReference type="KEGG" id="naz:Aazo_0509"/>
<dbReference type="STRING" id="551115.Aazo_0509"/>
<dbReference type="EMBL" id="CP002059">
    <property type="protein sequence ID" value="ADI63027.1"/>
    <property type="molecule type" value="Genomic_DNA"/>
</dbReference>
<dbReference type="Pfam" id="PF14229">
    <property type="entry name" value="DUF4332"/>
    <property type="match status" value="1"/>
</dbReference>
<dbReference type="Proteomes" id="UP000001511">
    <property type="component" value="Chromosome"/>
</dbReference>
<feature type="domain" description="DUF4332" evidence="1">
    <location>
        <begin position="16"/>
        <end position="134"/>
    </location>
</feature>